<keyword evidence="2 7" id="KW-0678">Repressor</keyword>
<dbReference type="GO" id="GO:0000976">
    <property type="term" value="F:transcription cis-regulatory region binding"/>
    <property type="evidence" value="ECO:0007669"/>
    <property type="project" value="TreeGrafter"/>
</dbReference>
<evidence type="ECO:0000256" key="1">
    <source>
        <dbReference type="ARBA" id="ARBA00004719"/>
    </source>
</evidence>
<comment type="function">
    <text evidence="7">Repressor involved in choline regulation of the bet genes.</text>
</comment>
<evidence type="ECO:0000256" key="6">
    <source>
        <dbReference type="ARBA" id="ARBA00024936"/>
    </source>
</evidence>
<dbReference type="NCBIfam" id="NF001978">
    <property type="entry name" value="PRK00767.1"/>
    <property type="match status" value="1"/>
</dbReference>
<keyword evidence="3 7" id="KW-0805">Transcription regulation</keyword>
<dbReference type="AlphaFoldDB" id="A0A1M7ABL5"/>
<evidence type="ECO:0000256" key="8">
    <source>
        <dbReference type="PROSITE-ProRule" id="PRU00335"/>
    </source>
</evidence>
<feature type="domain" description="HTH tetR-type" evidence="9">
    <location>
        <begin position="8"/>
        <end position="68"/>
    </location>
</feature>
<dbReference type="InterPro" id="IPR039538">
    <property type="entry name" value="BetI_C"/>
</dbReference>
<dbReference type="GO" id="GO:0045892">
    <property type="term" value="P:negative regulation of DNA-templated transcription"/>
    <property type="evidence" value="ECO:0007669"/>
    <property type="project" value="UniProtKB-UniRule"/>
</dbReference>
<dbReference type="GO" id="GO:0003700">
    <property type="term" value="F:DNA-binding transcription factor activity"/>
    <property type="evidence" value="ECO:0007669"/>
    <property type="project" value="UniProtKB-UniRule"/>
</dbReference>
<keyword evidence="5 7" id="KW-0804">Transcription</keyword>
<dbReference type="NCBIfam" id="TIGR03384">
    <property type="entry name" value="betaine_BetI"/>
    <property type="match status" value="1"/>
</dbReference>
<sequence length="209" mass="22814">MPKVGMEVIRRKSLIEATVDAIHEKGFCDVTVAQIAKKAGVSPALAHHYFGSKDQLLAATMGQLLRDLSDGIRQRLAKAKTPRERISAIIDGNFSPAQFRPSVIAAWLAFYTQARTTRSSQRVLTIYSARLRSNLTYNLRAFMPRELALIAAEGTASMIDGVWIRQALSDGPSDRETAIAMVEDYVETQIRLHAGKDAAAGATGSPKSQ</sequence>
<comment type="pathway">
    <text evidence="1 7">Amine and polyamine biosynthesis; betaine biosynthesis via choline pathway [regulation].</text>
</comment>
<dbReference type="Pfam" id="PF13977">
    <property type="entry name" value="TetR_C_6"/>
    <property type="match status" value="1"/>
</dbReference>
<keyword evidence="11" id="KW-1185">Reference proteome</keyword>
<dbReference type="UniPathway" id="UPA00529"/>
<protein>
    <recommendedName>
        <fullName evidence="7">HTH-type transcriptional regulator BetI</fullName>
    </recommendedName>
</protein>
<dbReference type="RefSeq" id="WP_073008337.1">
    <property type="nucleotide sequence ID" value="NZ_FRBW01000001.1"/>
</dbReference>
<dbReference type="PRINTS" id="PR00455">
    <property type="entry name" value="HTHTETR"/>
</dbReference>
<name>A0A1M7ABL5_9HYPH</name>
<dbReference type="InterPro" id="IPR017757">
    <property type="entry name" value="Tscrpt_rep_BetI"/>
</dbReference>
<dbReference type="PROSITE" id="PS50977">
    <property type="entry name" value="HTH_TETR_2"/>
    <property type="match status" value="1"/>
</dbReference>
<comment type="function">
    <text evidence="6">Repressor involved in the biosynthesis of the osmoprotectant glycine betaine. It represses transcription of the choline transporter BetT and the genes of BetAB involved in the synthesis of glycine betaine.</text>
</comment>
<evidence type="ECO:0000256" key="2">
    <source>
        <dbReference type="ARBA" id="ARBA00022491"/>
    </source>
</evidence>
<gene>
    <name evidence="7" type="primary">betI</name>
    <name evidence="10" type="ORF">SAMN05444272_0490</name>
</gene>
<dbReference type="PANTHER" id="PTHR30055">
    <property type="entry name" value="HTH-TYPE TRANSCRIPTIONAL REGULATOR RUTR"/>
    <property type="match status" value="1"/>
</dbReference>
<dbReference type="InterPro" id="IPR023772">
    <property type="entry name" value="DNA-bd_HTH_TetR-type_CS"/>
</dbReference>
<evidence type="ECO:0000256" key="5">
    <source>
        <dbReference type="ARBA" id="ARBA00023163"/>
    </source>
</evidence>
<dbReference type="SUPFAM" id="SSF48498">
    <property type="entry name" value="Tetracyclin repressor-like, C-terminal domain"/>
    <property type="match status" value="1"/>
</dbReference>
<evidence type="ECO:0000256" key="4">
    <source>
        <dbReference type="ARBA" id="ARBA00023125"/>
    </source>
</evidence>
<keyword evidence="4 7" id="KW-0238">DNA-binding</keyword>
<dbReference type="GO" id="GO:0019285">
    <property type="term" value="P:glycine betaine biosynthetic process from choline"/>
    <property type="evidence" value="ECO:0007669"/>
    <property type="project" value="UniProtKB-UniRule"/>
</dbReference>
<evidence type="ECO:0000256" key="7">
    <source>
        <dbReference type="HAMAP-Rule" id="MF_00768"/>
    </source>
</evidence>
<evidence type="ECO:0000256" key="3">
    <source>
        <dbReference type="ARBA" id="ARBA00023015"/>
    </source>
</evidence>
<proteinExistence type="inferred from homology"/>
<dbReference type="InterPro" id="IPR009057">
    <property type="entry name" value="Homeodomain-like_sf"/>
</dbReference>
<dbReference type="HAMAP" id="MF_00768">
    <property type="entry name" value="HTH_type_BetI"/>
    <property type="match status" value="1"/>
</dbReference>
<accession>A0A1M7ABL5</accession>
<evidence type="ECO:0000259" key="9">
    <source>
        <dbReference type="PROSITE" id="PS50977"/>
    </source>
</evidence>
<dbReference type="OrthoDB" id="7618612at2"/>
<dbReference type="Proteomes" id="UP000186002">
    <property type="component" value="Unassembled WGS sequence"/>
</dbReference>
<reference evidence="10 11" key="1">
    <citation type="submission" date="2016-11" db="EMBL/GenBank/DDBJ databases">
        <authorList>
            <person name="Jaros S."/>
            <person name="Januszkiewicz K."/>
            <person name="Wedrychowicz H."/>
        </authorList>
    </citation>
    <scope>NUCLEOTIDE SEQUENCE [LARGE SCALE GENOMIC DNA]</scope>
    <source>
        <strain evidence="10 11">DSM 22153</strain>
    </source>
</reference>
<dbReference type="InterPro" id="IPR050109">
    <property type="entry name" value="HTH-type_TetR-like_transc_reg"/>
</dbReference>
<dbReference type="PANTHER" id="PTHR30055:SF234">
    <property type="entry name" value="HTH-TYPE TRANSCRIPTIONAL REGULATOR BETI"/>
    <property type="match status" value="1"/>
</dbReference>
<dbReference type="Pfam" id="PF00440">
    <property type="entry name" value="TetR_N"/>
    <property type="match status" value="1"/>
</dbReference>
<evidence type="ECO:0000313" key="10">
    <source>
        <dbReference type="EMBL" id="SHL39985.1"/>
    </source>
</evidence>
<dbReference type="EMBL" id="FRBW01000001">
    <property type="protein sequence ID" value="SHL39985.1"/>
    <property type="molecule type" value="Genomic_DNA"/>
</dbReference>
<dbReference type="InterPro" id="IPR036271">
    <property type="entry name" value="Tet_transcr_reg_TetR-rel_C_sf"/>
</dbReference>
<feature type="DNA-binding region" description="H-T-H motif" evidence="7 8">
    <location>
        <begin position="31"/>
        <end position="50"/>
    </location>
</feature>
<evidence type="ECO:0000313" key="11">
    <source>
        <dbReference type="Proteomes" id="UP000186002"/>
    </source>
</evidence>
<dbReference type="Gene3D" id="1.10.357.10">
    <property type="entry name" value="Tetracycline Repressor, domain 2"/>
    <property type="match status" value="1"/>
</dbReference>
<dbReference type="STRING" id="735517.SAMN05444272_0490"/>
<dbReference type="SUPFAM" id="SSF46689">
    <property type="entry name" value="Homeodomain-like"/>
    <property type="match status" value="1"/>
</dbReference>
<dbReference type="PROSITE" id="PS01081">
    <property type="entry name" value="HTH_TETR_1"/>
    <property type="match status" value="1"/>
</dbReference>
<organism evidence="10 11">
    <name type="scientific">Roseibium suaedae</name>
    <dbReference type="NCBI Taxonomy" id="735517"/>
    <lineage>
        <taxon>Bacteria</taxon>
        <taxon>Pseudomonadati</taxon>
        <taxon>Pseudomonadota</taxon>
        <taxon>Alphaproteobacteria</taxon>
        <taxon>Hyphomicrobiales</taxon>
        <taxon>Stappiaceae</taxon>
        <taxon>Roseibium</taxon>
    </lineage>
</organism>
<dbReference type="InterPro" id="IPR001647">
    <property type="entry name" value="HTH_TetR"/>
</dbReference>